<evidence type="ECO:0000313" key="5">
    <source>
        <dbReference type="Proteomes" id="UP000243937"/>
    </source>
</evidence>
<dbReference type="RefSeq" id="WP_087037729.1">
    <property type="nucleotide sequence ID" value="NZ_CP021377.1"/>
</dbReference>
<dbReference type="InterPro" id="IPR036413">
    <property type="entry name" value="YaeB-like_sf"/>
</dbReference>
<dbReference type="KEGG" id="opf:CBP31_12365"/>
<dbReference type="AlphaFoldDB" id="A0A1Y0D8E5"/>
<dbReference type="InterPro" id="IPR041369">
    <property type="entry name" value="TrmO_C"/>
</dbReference>
<dbReference type="NCBIfam" id="TIGR00104">
    <property type="entry name" value="tRNA_TsaA"/>
    <property type="match status" value="1"/>
</dbReference>
<dbReference type="InterPro" id="IPR040372">
    <property type="entry name" value="YaeB-like"/>
</dbReference>
<dbReference type="FunFam" id="2.40.30.70:FF:000001">
    <property type="entry name" value="tRNA (N6-threonylcarbamoyladenosine(37)-N6)-methyltransferase TrmO"/>
    <property type="match status" value="1"/>
</dbReference>
<dbReference type="GO" id="GO:0032259">
    <property type="term" value="P:methylation"/>
    <property type="evidence" value="ECO:0007669"/>
    <property type="project" value="UniProtKB-KW"/>
</dbReference>
<feature type="domain" description="TsaA-like" evidence="3">
    <location>
        <begin position="19"/>
        <end position="160"/>
    </location>
</feature>
<keyword evidence="1" id="KW-0949">S-adenosyl-L-methionine</keyword>
<dbReference type="PANTHER" id="PTHR12818">
    <property type="entry name" value="TRNA (ADENINE(37)-N6)-METHYLTRANSFERASE"/>
    <property type="match status" value="1"/>
</dbReference>
<dbReference type="InterPro" id="IPR036414">
    <property type="entry name" value="YaeB_N_sf"/>
</dbReference>
<gene>
    <name evidence="4" type="ORF">CBP31_12365</name>
</gene>
<dbReference type="SUPFAM" id="SSF118196">
    <property type="entry name" value="YaeB-like"/>
    <property type="match status" value="1"/>
</dbReference>
<comment type="similarity">
    <text evidence="2">Belongs to the tRNA methyltransferase O family.</text>
</comment>
<dbReference type="CDD" id="cd09281">
    <property type="entry name" value="UPF0066"/>
    <property type="match status" value="1"/>
</dbReference>
<dbReference type="Gene3D" id="2.40.30.70">
    <property type="entry name" value="YaeB-like"/>
    <property type="match status" value="1"/>
</dbReference>
<name>A0A1Y0D8E5_9GAMM</name>
<dbReference type="Gene3D" id="3.30.2310.10">
    <property type="entry name" value="YaeB-like"/>
    <property type="match status" value="1"/>
</dbReference>
<dbReference type="Proteomes" id="UP000243937">
    <property type="component" value="Chromosome"/>
</dbReference>
<dbReference type="Pfam" id="PF01980">
    <property type="entry name" value="TrmO_N"/>
    <property type="match status" value="1"/>
</dbReference>
<evidence type="ECO:0000256" key="2">
    <source>
        <dbReference type="ARBA" id="ARBA00033753"/>
    </source>
</evidence>
<organism evidence="4 5">
    <name type="scientific">Oceanisphaera profunda</name>
    <dbReference type="NCBI Taxonomy" id="1416627"/>
    <lineage>
        <taxon>Bacteria</taxon>
        <taxon>Pseudomonadati</taxon>
        <taxon>Pseudomonadota</taxon>
        <taxon>Gammaproteobacteria</taxon>
        <taxon>Aeromonadales</taxon>
        <taxon>Aeromonadaceae</taxon>
        <taxon>Oceanisphaera</taxon>
    </lineage>
</organism>
<evidence type="ECO:0000259" key="3">
    <source>
        <dbReference type="PROSITE" id="PS51668"/>
    </source>
</evidence>
<dbReference type="PROSITE" id="PS51668">
    <property type="entry name" value="TSAA_2"/>
    <property type="match status" value="1"/>
</dbReference>
<dbReference type="InterPro" id="IPR023368">
    <property type="entry name" value="UPF0066_cons_site"/>
</dbReference>
<dbReference type="OrthoDB" id="9804309at2"/>
<evidence type="ECO:0000313" key="4">
    <source>
        <dbReference type="EMBL" id="ART83315.1"/>
    </source>
</evidence>
<dbReference type="PANTHER" id="PTHR12818:SF0">
    <property type="entry name" value="TRNA (ADENINE(37)-N6)-METHYLTRANSFERASE"/>
    <property type="match status" value="1"/>
</dbReference>
<evidence type="ECO:0000256" key="1">
    <source>
        <dbReference type="ARBA" id="ARBA00022691"/>
    </source>
</evidence>
<protein>
    <submittedName>
        <fullName evidence="4">tRNA (N6-threonylcarbamoyladenosine(37)-N6)-methyltransferase TrmO</fullName>
    </submittedName>
</protein>
<sequence length="251" mass="28128">MSTLSPSEAQPNKSPALTLDPIGIIRSPYKEKFAVPRQPGLVSQAQAQLEMLPPYNEPSAFRGLAEFSHLWLVFVFHQTQDKGWNPTVRPPRLGGNERVGVFATRSTFRPNPLGLSVVRLLDMCKDGNKVWLELGGVDLVDGTPVVDIKPYLPWVDAVPDAHGGFAPAPPDLNMEVIFTPAAELVCARSHIPNLQQFISEVLAQDPRPAYKRQQQHWQEYGVRLHHYNVRFEVFGHLTRVLSLEIMPDNAQ</sequence>
<proteinExistence type="inferred from homology"/>
<dbReference type="InterPro" id="IPR023370">
    <property type="entry name" value="TrmO-like_N"/>
</dbReference>
<dbReference type="Pfam" id="PF18389">
    <property type="entry name" value="TrmO_C"/>
    <property type="match status" value="1"/>
</dbReference>
<accession>A0A1Y0D8E5</accession>
<dbReference type="EMBL" id="CP021377">
    <property type="protein sequence ID" value="ART83315.1"/>
    <property type="molecule type" value="Genomic_DNA"/>
</dbReference>
<keyword evidence="5" id="KW-1185">Reference proteome</keyword>
<keyword evidence="4" id="KW-0808">Transferase</keyword>
<reference evidence="4 5" key="1">
    <citation type="journal article" date="2014" name="Int. J. Syst. Evol. Microbiol.">
        <title>Oceanisphaera profunda sp. nov., a marine bacterium isolated from deep-sea sediment, and emended description of the genus Oceanisphaera.</title>
        <authorList>
            <person name="Xu Z."/>
            <person name="Zhang X.Y."/>
            <person name="Su H.N."/>
            <person name="Yu Z.C."/>
            <person name="Liu C."/>
            <person name="Li H."/>
            <person name="Chen X.L."/>
            <person name="Song X.Y."/>
            <person name="Xie B.B."/>
            <person name="Qin Q.L."/>
            <person name="Zhou B.C."/>
            <person name="Shi M."/>
            <person name="Huang Y."/>
            <person name="Zhang Y.Z."/>
        </authorList>
    </citation>
    <scope>NUCLEOTIDE SEQUENCE [LARGE SCALE GENOMIC DNA]</scope>
    <source>
        <strain evidence="4 5">SM1222</strain>
    </source>
</reference>
<dbReference type="PROSITE" id="PS01318">
    <property type="entry name" value="TSAA_1"/>
    <property type="match status" value="1"/>
</dbReference>
<keyword evidence="4" id="KW-0489">Methyltransferase</keyword>
<dbReference type="GO" id="GO:0089715">
    <property type="term" value="F:tRNA (L-threonylcarbamoyladenosine(37)-C2) methyltransferase activity"/>
    <property type="evidence" value="ECO:0007669"/>
    <property type="project" value="TreeGrafter"/>
</dbReference>